<dbReference type="FunFam" id="1.20.1560.10:FF:000002">
    <property type="entry name" value="ABC transporter C family member 5"/>
    <property type="match status" value="1"/>
</dbReference>
<dbReference type="EC" id="7.6.2.2" evidence="3"/>
<evidence type="ECO:0000259" key="15">
    <source>
        <dbReference type="PROSITE" id="PS50929"/>
    </source>
</evidence>
<feature type="transmembrane region" description="Helical" evidence="13">
    <location>
        <begin position="138"/>
        <end position="156"/>
    </location>
</feature>
<evidence type="ECO:0000256" key="3">
    <source>
        <dbReference type="ARBA" id="ARBA00012191"/>
    </source>
</evidence>
<dbReference type="Pfam" id="PF00664">
    <property type="entry name" value="ABC_membrane"/>
    <property type="match status" value="2"/>
</dbReference>
<dbReference type="FunFam" id="3.40.50.300:FF:000163">
    <property type="entry name" value="Multidrug resistance-associated protein member 4"/>
    <property type="match status" value="1"/>
</dbReference>
<dbReference type="PROSITE" id="PS50929">
    <property type="entry name" value="ABC_TM1F"/>
    <property type="match status" value="2"/>
</dbReference>
<feature type="transmembrane region" description="Helical" evidence="13">
    <location>
        <begin position="168"/>
        <end position="188"/>
    </location>
</feature>
<feature type="domain" description="ABC transporter" evidence="14">
    <location>
        <begin position="645"/>
        <end position="868"/>
    </location>
</feature>
<dbReference type="InterPro" id="IPR044726">
    <property type="entry name" value="ABCC_6TM_D2"/>
</dbReference>
<feature type="transmembrane region" description="Helical" evidence="13">
    <location>
        <begin position="329"/>
        <end position="350"/>
    </location>
</feature>
<protein>
    <recommendedName>
        <fullName evidence="3">ABC-type xenobiotic transporter</fullName>
        <ecNumber evidence="3">7.6.2.2</ecNumber>
    </recommendedName>
</protein>
<feature type="domain" description="ABC transmembrane type-1" evidence="15">
    <location>
        <begin position="330"/>
        <end position="611"/>
    </location>
</feature>
<dbReference type="PANTHER" id="PTHR24223:SF165">
    <property type="entry name" value="ABC TRANSPORTER C FAMILY MEMBER 15-RELATED"/>
    <property type="match status" value="1"/>
</dbReference>
<evidence type="ECO:0000313" key="16">
    <source>
        <dbReference type="EnsemblPlants" id="MELO3C006247.2.1"/>
    </source>
</evidence>
<name>A0A9I9CNT7_CUCME</name>
<dbReference type="InterPro" id="IPR003593">
    <property type="entry name" value="AAA+_ATPase"/>
</dbReference>
<evidence type="ECO:0000256" key="12">
    <source>
        <dbReference type="ARBA" id="ARBA00034018"/>
    </source>
</evidence>
<dbReference type="FunFam" id="3.40.50.300:FF:000508">
    <property type="entry name" value="ABC transporter C family member 5"/>
    <property type="match status" value="1"/>
</dbReference>
<dbReference type="Gene3D" id="3.40.50.300">
    <property type="entry name" value="P-loop containing nucleotide triphosphate hydrolases"/>
    <property type="match status" value="2"/>
</dbReference>
<evidence type="ECO:0000256" key="9">
    <source>
        <dbReference type="ARBA" id="ARBA00022967"/>
    </source>
</evidence>
<evidence type="ECO:0000256" key="11">
    <source>
        <dbReference type="ARBA" id="ARBA00023136"/>
    </source>
</evidence>
<organism evidence="16">
    <name type="scientific">Cucumis melo</name>
    <name type="common">Muskmelon</name>
    <dbReference type="NCBI Taxonomy" id="3656"/>
    <lineage>
        <taxon>Eukaryota</taxon>
        <taxon>Viridiplantae</taxon>
        <taxon>Streptophyta</taxon>
        <taxon>Embryophyta</taxon>
        <taxon>Tracheophyta</taxon>
        <taxon>Spermatophyta</taxon>
        <taxon>Magnoliopsida</taxon>
        <taxon>eudicotyledons</taxon>
        <taxon>Gunneridae</taxon>
        <taxon>Pentapetalae</taxon>
        <taxon>rosids</taxon>
        <taxon>fabids</taxon>
        <taxon>Cucurbitales</taxon>
        <taxon>Cucurbitaceae</taxon>
        <taxon>Benincaseae</taxon>
        <taxon>Cucumis</taxon>
    </lineage>
</organism>
<dbReference type="EnsemblPlants" id="MELO3C006247.2.1">
    <property type="protein sequence ID" value="MELO3C006247.2.1"/>
    <property type="gene ID" value="MELO3C006247.2"/>
</dbReference>
<feature type="transmembrane region" description="Helical" evidence="13">
    <location>
        <begin position="362"/>
        <end position="381"/>
    </location>
</feature>
<dbReference type="SUPFAM" id="SSF52540">
    <property type="entry name" value="P-loop containing nucleoside triphosphate hydrolases"/>
    <property type="match status" value="2"/>
</dbReference>
<keyword evidence="11 13" id="KW-0472">Membrane</keyword>
<feature type="domain" description="ABC transmembrane type-1" evidence="15">
    <location>
        <begin position="959"/>
        <end position="1223"/>
    </location>
</feature>
<dbReference type="PROSITE" id="PS00211">
    <property type="entry name" value="ABC_TRANSPORTER_1"/>
    <property type="match status" value="1"/>
</dbReference>
<dbReference type="Gene3D" id="1.20.1560.10">
    <property type="entry name" value="ABC transporter type 1, transmembrane domain"/>
    <property type="match status" value="2"/>
</dbReference>
<dbReference type="SUPFAM" id="SSF90123">
    <property type="entry name" value="ABC transporter transmembrane region"/>
    <property type="match status" value="2"/>
</dbReference>
<evidence type="ECO:0000256" key="13">
    <source>
        <dbReference type="SAM" id="Phobius"/>
    </source>
</evidence>
<dbReference type="CDD" id="cd03250">
    <property type="entry name" value="ABCC_MRP_domain1"/>
    <property type="match status" value="1"/>
</dbReference>
<feature type="transmembrane region" description="Helical" evidence="13">
    <location>
        <begin position="100"/>
        <end position="118"/>
    </location>
</feature>
<evidence type="ECO:0000256" key="6">
    <source>
        <dbReference type="ARBA" id="ARBA00022737"/>
    </source>
</evidence>
<comment type="catalytic activity">
    <reaction evidence="12">
        <text>ATP + H2O + xenobioticSide 1 = ADP + phosphate + xenobioticSide 2.</text>
        <dbReference type="EC" id="7.6.2.2"/>
    </reaction>
</comment>
<evidence type="ECO:0000256" key="2">
    <source>
        <dbReference type="ARBA" id="ARBA00009726"/>
    </source>
</evidence>
<feature type="transmembrane region" description="Helical" evidence="13">
    <location>
        <begin position="1073"/>
        <end position="1091"/>
    </location>
</feature>
<dbReference type="CDD" id="cd03244">
    <property type="entry name" value="ABCC_MRP_domain2"/>
    <property type="match status" value="1"/>
</dbReference>
<dbReference type="Pfam" id="PF00005">
    <property type="entry name" value="ABC_tran"/>
    <property type="match status" value="2"/>
</dbReference>
<feature type="transmembrane region" description="Helical" evidence="13">
    <location>
        <begin position="200"/>
        <end position="218"/>
    </location>
</feature>
<keyword evidence="9" id="KW-1278">Translocase</keyword>
<dbReference type="InterPro" id="IPR050173">
    <property type="entry name" value="ABC_transporter_C-like"/>
</dbReference>
<dbReference type="Gramene" id="MELO3C006247.2.1">
    <property type="protein sequence ID" value="MELO3C006247.2.1"/>
    <property type="gene ID" value="MELO3C006247.2"/>
</dbReference>
<feature type="transmembrane region" description="Helical" evidence="13">
    <location>
        <begin position="469"/>
        <end position="488"/>
    </location>
</feature>
<dbReference type="InterPro" id="IPR044746">
    <property type="entry name" value="ABCC_6TM_D1"/>
</dbReference>
<dbReference type="FunFam" id="1.20.1560.10:FF:000003">
    <property type="entry name" value="ABC transporter C family member 10"/>
    <property type="match status" value="1"/>
</dbReference>
<keyword evidence="6" id="KW-0677">Repeat</keyword>
<feature type="transmembrane region" description="Helical" evidence="13">
    <location>
        <begin position="998"/>
        <end position="1024"/>
    </location>
</feature>
<feature type="transmembrane region" description="Helical" evidence="13">
    <location>
        <begin position="556"/>
        <end position="578"/>
    </location>
</feature>
<dbReference type="CDD" id="cd18579">
    <property type="entry name" value="ABC_6TM_ABCC_D1"/>
    <property type="match status" value="1"/>
</dbReference>
<accession>A0A9I9CNT7</accession>
<dbReference type="GO" id="GO:0016020">
    <property type="term" value="C:membrane"/>
    <property type="evidence" value="ECO:0007669"/>
    <property type="project" value="UniProtKB-SubCell"/>
</dbReference>
<dbReference type="PANTHER" id="PTHR24223">
    <property type="entry name" value="ATP-BINDING CASSETTE SUB-FAMILY C"/>
    <property type="match status" value="1"/>
</dbReference>
<evidence type="ECO:0000259" key="14">
    <source>
        <dbReference type="PROSITE" id="PS50893"/>
    </source>
</evidence>
<evidence type="ECO:0000256" key="10">
    <source>
        <dbReference type="ARBA" id="ARBA00022989"/>
    </source>
</evidence>
<keyword evidence="10 13" id="KW-1133">Transmembrane helix</keyword>
<dbReference type="GO" id="GO:0016887">
    <property type="term" value="F:ATP hydrolysis activity"/>
    <property type="evidence" value="ECO:0007669"/>
    <property type="project" value="InterPro"/>
</dbReference>
<evidence type="ECO:0000256" key="1">
    <source>
        <dbReference type="ARBA" id="ARBA00004141"/>
    </source>
</evidence>
<dbReference type="InterPro" id="IPR003439">
    <property type="entry name" value="ABC_transporter-like_ATP-bd"/>
</dbReference>
<evidence type="ECO:0000256" key="7">
    <source>
        <dbReference type="ARBA" id="ARBA00022741"/>
    </source>
</evidence>
<dbReference type="InterPro" id="IPR011527">
    <property type="entry name" value="ABC1_TM_dom"/>
</dbReference>
<evidence type="ECO:0000256" key="5">
    <source>
        <dbReference type="ARBA" id="ARBA00022692"/>
    </source>
</evidence>
<dbReference type="InterPro" id="IPR027417">
    <property type="entry name" value="P-loop_NTPase"/>
</dbReference>
<keyword evidence="4" id="KW-0813">Transport</keyword>
<comment type="similarity">
    <text evidence="2">Belongs to the ABC transporter superfamily. ABCC family. Conjugate transporter (TC 3.A.1.208) subfamily.</text>
</comment>
<sequence>MDPIKQTSPNLLTFDKSVAVYKLSQLGANWQWREFDSTSSCLWECISIGVHLVFLGSLLIQILQSFVSWIWNSFDVESKSTDQAAENCPISRKLSVSYRAIVGCSFSMLVIHVLMVFVLQNGSVSHCNSRIEVLSSEITRVIAWGGAIFAVFRVLRDKSVKYPWILRGWWFCSFVLLIVHVGLDAYFGNVKHLGVQVQDYAEFFSILPSIFLFGLSIYGHTNIVFNVHNGLEDPLLTEKCLDQERDEKDSPYGRATLFQLITFSWLNPLFAVGYTKPLEQVDIPNVCKIDSAEFLSHSFDDTLNFVRKKNNSTKPSIYETIYLFGRKKAAINALFAVISAATSYVGPYLIDDFVNFLTQKKMRTLSSGYLLALAFVGAKTIETIAQRQWIFGARQLGLRLRAALISHIYQKGLRLSSRSRQSCSSGEILNYMSVDIQRITDFSWYLNTLWMLPIQISLAMYILHTNLGVGSLGALAATLIVMSCNIPMTRIQKSYQTKIMEAKDNRMKTTSEVLRNMKTLKLQAWDTQYLQKLESLRKVEHHWLWKSLRLMGISAFVFWAAPTFISVTTFGVCVLLRIELTAGRVLSALATFRMLQDPIFNLPDLLSALAQGKVSADRVASYLHEDEIQQDSITYVSRDITEFDIEIDNGKFSWDLETRRASLDQINLKVKRGMKVAVCGTVGSGKSSLLSCILGEIEKLSGTVKISGTKAYVPQSPWILSGNIKENILFGNEYESIKYNRTINACALAKDLELFSCGDLTEIGERGINMSGGQKQRIQIARAVYQDADIYLLDDPFSAVDAHTGTQLFEDCLMGALKEKTIIYVTHQVEFLPAADLILVMQNGRIAQAGGFEELLKQNIGFEVLVGAHSQALESIVTVENSSRRPQLTNTEKELYEDSTVNVKPKNSQHDLVQNKISAEITDKGGKLVQEEERERGSIGKEVYLSYLTTVKRGAFIPIIILAQSSFQALQVTSNYWIAWACPTTSDTEAVIGINVVLLVYSLLSIGGSLCVLVRAMIVAIVGLQTAQTLFTNMLRSILRAPMAFFDSTPTGRIINRASTDQSVLDLEMAMRLVWCALAIIQMTGTIVVMSQVAWEVFAIFIPITVACIWFQQYYTPTARELARLSGIQRTPILHHFAESLAGAATIRAFNQEDRFLKTNLGLIDDHSRPWFHNVSAMEWLSFRLNLLSNFVFGFSLVLLVTLPEGTINPSLAGLAVTYGINLNVLQATVIWNICNAENKIISVERILQYSKIKSEAPLVIENCRPPSNWPQDGTICFKNLQTCVYCVSIRSTRRKKVGVVGRTGSGKSTLIQAIFRIVEPREGSIMIDGVDICKIGLHDLRSRLSIIPQDPSMFEGTVRGNLDPLEKYTDQEIWEALDKCQLGALVRAKDERLSSSVVENGENWSVGQRQLFCLGRALLKKSSILVLDEATASIDSATDGIIQNIISQEFKDRTVVTIAHRIHTVITSDFVLVLSDGGFEVLSHSYIILLSSVCVGYFAEKILIYRRIAEFDSPKMLLKREDSFFSKLIKEYSTRSQNFNSLANQRRE</sequence>
<evidence type="ECO:0000256" key="4">
    <source>
        <dbReference type="ARBA" id="ARBA00022448"/>
    </source>
</evidence>
<dbReference type="InterPro" id="IPR017871">
    <property type="entry name" value="ABC_transporter-like_CS"/>
</dbReference>
<evidence type="ECO:0000256" key="8">
    <source>
        <dbReference type="ARBA" id="ARBA00022840"/>
    </source>
</evidence>
<keyword evidence="7" id="KW-0547">Nucleotide-binding</keyword>
<dbReference type="CDD" id="cd18580">
    <property type="entry name" value="ABC_6TM_ABCC_D2"/>
    <property type="match status" value="1"/>
</dbReference>
<proteinExistence type="inferred from homology"/>
<keyword evidence="8" id="KW-0067">ATP-binding</keyword>
<comment type="subcellular location">
    <subcellularLocation>
        <location evidence="1">Membrane</location>
        <topology evidence="1">Multi-pass membrane protein</topology>
    </subcellularLocation>
</comment>
<feature type="transmembrane region" description="Helical" evidence="13">
    <location>
        <begin position="442"/>
        <end position="463"/>
    </location>
</feature>
<keyword evidence="5 13" id="KW-0812">Transmembrane</keyword>
<dbReference type="InterPro" id="IPR036640">
    <property type="entry name" value="ABC1_TM_sf"/>
</dbReference>
<reference evidence="16" key="1">
    <citation type="submission" date="2023-03" db="UniProtKB">
        <authorList>
            <consortium name="EnsemblPlants"/>
        </authorList>
    </citation>
    <scope>IDENTIFICATION</scope>
</reference>
<dbReference type="SMART" id="SM00382">
    <property type="entry name" value="AAA"/>
    <property type="match status" value="2"/>
</dbReference>
<dbReference type="GO" id="GO:0005524">
    <property type="term" value="F:ATP binding"/>
    <property type="evidence" value="ECO:0007669"/>
    <property type="project" value="UniProtKB-KW"/>
</dbReference>
<dbReference type="GO" id="GO:0008559">
    <property type="term" value="F:ABC-type xenobiotic transporter activity"/>
    <property type="evidence" value="ECO:0007669"/>
    <property type="project" value="UniProtKB-EC"/>
</dbReference>
<dbReference type="PROSITE" id="PS50893">
    <property type="entry name" value="ABC_TRANSPORTER_2"/>
    <property type="match status" value="2"/>
</dbReference>
<feature type="domain" description="ABC transporter" evidence="14">
    <location>
        <begin position="1259"/>
        <end position="1502"/>
    </location>
</feature>